<dbReference type="SUPFAM" id="SSF74650">
    <property type="entry name" value="Galactose mutarotase-like"/>
    <property type="match status" value="1"/>
</dbReference>
<name>A0A9D1U434_9LACO</name>
<evidence type="ECO:0000313" key="2">
    <source>
        <dbReference type="Proteomes" id="UP000886878"/>
    </source>
</evidence>
<dbReference type="InterPro" id="IPR014718">
    <property type="entry name" value="GH-type_carb-bd"/>
</dbReference>
<dbReference type="Gene3D" id="2.70.98.10">
    <property type="match status" value="1"/>
</dbReference>
<dbReference type="GO" id="GO:0005975">
    <property type="term" value="P:carbohydrate metabolic process"/>
    <property type="evidence" value="ECO:0007669"/>
    <property type="project" value="InterPro"/>
</dbReference>
<proteinExistence type="predicted"/>
<dbReference type="AlphaFoldDB" id="A0A9D1U434"/>
<accession>A0A9D1U434</accession>
<dbReference type="Proteomes" id="UP000886878">
    <property type="component" value="Unassembled WGS sequence"/>
</dbReference>
<comment type="caution">
    <text evidence="1">The sequence shown here is derived from an EMBL/GenBank/DDBJ whole genome shotgun (WGS) entry which is preliminary data.</text>
</comment>
<gene>
    <name evidence="1" type="ORF">H9876_00975</name>
</gene>
<sequence length="291" mass="32895">MITIQNDQLTVQIKQAGAELHSIKRSGNFHEYLWQGDAASWGRQAPILFPFVGRLKNNQYTFNGQTYHQTQHGFARDCQFVVVKHLADQVTLRLTDTSATRKVYPFRFILTVNYRLVGGQLLVSYHVTNPDQQLLLYALGAHPGFNVPFSSDVAFENVDLSVSPAGVYPRIKLVGPYNDMQHPTTIDIREKHQLNHQDFAEDALILVTNYQPLTVSLTEPSSGHGVHVNVDQTPFVGVWSPYPQKANLVCIEPWWGIADNVRADGDLCHKNVMHRLASGHTDKYQFSIEPF</sequence>
<dbReference type="CDD" id="cd09024">
    <property type="entry name" value="Aldose_epim_lacX"/>
    <property type="match status" value="1"/>
</dbReference>
<protein>
    <submittedName>
        <fullName evidence="1">Aldose 1-epimerase family protein</fullName>
    </submittedName>
</protein>
<dbReference type="InterPro" id="IPR011013">
    <property type="entry name" value="Gal_mutarotase_sf_dom"/>
</dbReference>
<dbReference type="GO" id="GO:0030246">
    <property type="term" value="F:carbohydrate binding"/>
    <property type="evidence" value="ECO:0007669"/>
    <property type="project" value="InterPro"/>
</dbReference>
<dbReference type="InterPro" id="IPR037481">
    <property type="entry name" value="LacX"/>
</dbReference>
<dbReference type="Pfam" id="PF01263">
    <property type="entry name" value="Aldose_epim"/>
    <property type="match status" value="1"/>
</dbReference>
<reference evidence="1" key="2">
    <citation type="submission" date="2021-04" db="EMBL/GenBank/DDBJ databases">
        <authorList>
            <person name="Gilroy R."/>
        </authorList>
    </citation>
    <scope>NUCLEOTIDE SEQUENCE</scope>
    <source>
        <strain evidence="1">ChiHejej3B27-2180</strain>
    </source>
</reference>
<dbReference type="PANTHER" id="PTHR11122">
    <property type="entry name" value="APOSPORY-ASSOCIATED PROTEIN C-RELATED"/>
    <property type="match status" value="1"/>
</dbReference>
<dbReference type="GO" id="GO:0016853">
    <property type="term" value="F:isomerase activity"/>
    <property type="evidence" value="ECO:0007669"/>
    <property type="project" value="InterPro"/>
</dbReference>
<dbReference type="InterPro" id="IPR008183">
    <property type="entry name" value="Aldose_1/G6P_1-epimerase"/>
</dbReference>
<evidence type="ECO:0000313" key="1">
    <source>
        <dbReference type="EMBL" id="HIW69944.1"/>
    </source>
</evidence>
<dbReference type="PANTHER" id="PTHR11122:SF13">
    <property type="entry name" value="GLUCOSE-6-PHOSPHATE 1-EPIMERASE"/>
    <property type="match status" value="1"/>
</dbReference>
<dbReference type="EMBL" id="DXGK01000021">
    <property type="protein sequence ID" value="HIW69944.1"/>
    <property type="molecule type" value="Genomic_DNA"/>
</dbReference>
<organism evidence="1 2">
    <name type="scientific">Candidatus Limosilactobacillus merdipullorum</name>
    <dbReference type="NCBI Taxonomy" id="2838653"/>
    <lineage>
        <taxon>Bacteria</taxon>
        <taxon>Bacillati</taxon>
        <taxon>Bacillota</taxon>
        <taxon>Bacilli</taxon>
        <taxon>Lactobacillales</taxon>
        <taxon>Lactobacillaceae</taxon>
        <taxon>Limosilactobacillus</taxon>
    </lineage>
</organism>
<reference evidence="1" key="1">
    <citation type="journal article" date="2021" name="PeerJ">
        <title>Extensive microbial diversity within the chicken gut microbiome revealed by metagenomics and culture.</title>
        <authorList>
            <person name="Gilroy R."/>
            <person name="Ravi A."/>
            <person name="Getino M."/>
            <person name="Pursley I."/>
            <person name="Horton D.L."/>
            <person name="Alikhan N.F."/>
            <person name="Baker D."/>
            <person name="Gharbi K."/>
            <person name="Hall N."/>
            <person name="Watson M."/>
            <person name="Adriaenssens E.M."/>
            <person name="Foster-Nyarko E."/>
            <person name="Jarju S."/>
            <person name="Secka A."/>
            <person name="Antonio M."/>
            <person name="Oren A."/>
            <person name="Chaudhuri R.R."/>
            <person name="La Ragione R."/>
            <person name="Hildebrand F."/>
            <person name="Pallen M.J."/>
        </authorList>
    </citation>
    <scope>NUCLEOTIDE SEQUENCE</scope>
    <source>
        <strain evidence="1">ChiHejej3B27-2180</strain>
    </source>
</reference>